<organism evidence="1 2">
    <name type="scientific">Stenotrophomonas maltophilia</name>
    <name type="common">Pseudomonas maltophilia</name>
    <name type="synonym">Xanthomonas maltophilia</name>
    <dbReference type="NCBI Taxonomy" id="40324"/>
    <lineage>
        <taxon>Bacteria</taxon>
        <taxon>Pseudomonadati</taxon>
        <taxon>Pseudomonadota</taxon>
        <taxon>Gammaproteobacteria</taxon>
        <taxon>Lysobacterales</taxon>
        <taxon>Lysobacteraceae</taxon>
        <taxon>Stenotrophomonas</taxon>
        <taxon>Stenotrophomonas maltophilia group</taxon>
    </lineage>
</organism>
<dbReference type="PATRIC" id="fig|40324.63.peg.6229"/>
<dbReference type="OrthoDB" id="6052231at2"/>
<evidence type="ECO:0000313" key="1">
    <source>
        <dbReference type="EMBL" id="KKD56930.1"/>
    </source>
</evidence>
<protein>
    <submittedName>
        <fullName evidence="1">Uncharacterized protein</fullName>
    </submittedName>
</protein>
<name>A0A0F5ZPL4_STEMA</name>
<reference evidence="1 2" key="1">
    <citation type="submission" date="2015-03" db="EMBL/GenBank/DDBJ databases">
        <title>Draft genome of Stenotrophomonas maltophila isolated from urine specimen.</title>
        <authorList>
            <person name="Murugan N."/>
            <person name="Malathi J."/>
            <person name="Umashankar V."/>
            <person name="Madhavan H."/>
        </authorList>
    </citation>
    <scope>NUCLEOTIDE SEQUENCE [LARGE SCALE GENOMIC DNA]</scope>
    <source>
        <strain evidence="1 2">JMNMN1</strain>
    </source>
</reference>
<accession>A0A0F5ZPL4</accession>
<dbReference type="AlphaFoldDB" id="A0A0F5ZPL4"/>
<dbReference type="EMBL" id="JZRZ01000026">
    <property type="protein sequence ID" value="KKD56930.1"/>
    <property type="molecule type" value="Genomic_DNA"/>
</dbReference>
<dbReference type="Proteomes" id="UP000243478">
    <property type="component" value="Unassembled WGS sequence"/>
</dbReference>
<sequence>MNTPHPTYPRLQALLGAALPGLQLPTTAAEALEDALAEANEQAPPSAFFARLRGIAHSHAADGQAWRERQLSEGRGRELAEATRCLAALSACGGVLLAAQSARETDDAQAQCPPQVEEGLLHAMVVLADHAGALVEPDACAPLL</sequence>
<gene>
    <name evidence="1" type="ORF">VM57_16805</name>
</gene>
<dbReference type="RefSeq" id="WP_043034009.1">
    <property type="nucleotide sequence ID" value="NZ_AP021908.1"/>
</dbReference>
<evidence type="ECO:0000313" key="2">
    <source>
        <dbReference type="Proteomes" id="UP000243478"/>
    </source>
</evidence>
<comment type="caution">
    <text evidence="1">The sequence shown here is derived from an EMBL/GenBank/DDBJ whole genome shotgun (WGS) entry which is preliminary data.</text>
</comment>
<proteinExistence type="predicted"/>